<reference evidence="6" key="1">
    <citation type="journal article" date="2021" name="PeerJ">
        <title>Extensive microbial diversity within the chicken gut microbiome revealed by metagenomics and culture.</title>
        <authorList>
            <person name="Gilroy R."/>
            <person name="Ravi A."/>
            <person name="Getino M."/>
            <person name="Pursley I."/>
            <person name="Horton D.L."/>
            <person name="Alikhan N.F."/>
            <person name="Baker D."/>
            <person name="Gharbi K."/>
            <person name="Hall N."/>
            <person name="Watson M."/>
            <person name="Adriaenssens E.M."/>
            <person name="Foster-Nyarko E."/>
            <person name="Jarju S."/>
            <person name="Secka A."/>
            <person name="Antonio M."/>
            <person name="Oren A."/>
            <person name="Chaudhuri R.R."/>
            <person name="La Ragione R."/>
            <person name="Hildebrand F."/>
            <person name="Pallen M.J."/>
        </authorList>
    </citation>
    <scope>NUCLEOTIDE SEQUENCE</scope>
    <source>
        <strain evidence="6">CHK188-11489</strain>
    </source>
</reference>
<feature type="chain" id="PRO_5039533967" evidence="4">
    <location>
        <begin position="23"/>
        <end position="542"/>
    </location>
</feature>
<dbReference type="AlphaFoldDB" id="A0A9D2FJU0"/>
<dbReference type="EMBL" id="DXBF01000060">
    <property type="protein sequence ID" value="HIZ62548.1"/>
    <property type="molecule type" value="Genomic_DNA"/>
</dbReference>
<organism evidence="6 7">
    <name type="scientific">Candidatus Gemmiger avistercoris</name>
    <dbReference type="NCBI Taxonomy" id="2838606"/>
    <lineage>
        <taxon>Bacteria</taxon>
        <taxon>Bacillati</taxon>
        <taxon>Bacillota</taxon>
        <taxon>Clostridia</taxon>
        <taxon>Eubacteriales</taxon>
        <taxon>Gemmiger</taxon>
    </lineage>
</organism>
<evidence type="ECO:0000256" key="3">
    <source>
        <dbReference type="ARBA" id="ARBA00022729"/>
    </source>
</evidence>
<evidence type="ECO:0000256" key="1">
    <source>
        <dbReference type="ARBA" id="ARBA00005695"/>
    </source>
</evidence>
<comment type="similarity">
    <text evidence="1">Belongs to the bacterial solute-binding protein 5 family.</text>
</comment>
<comment type="caution">
    <text evidence="6">The sequence shown here is derived from an EMBL/GenBank/DDBJ whole genome shotgun (WGS) entry which is preliminary data.</text>
</comment>
<dbReference type="GO" id="GO:0015833">
    <property type="term" value="P:peptide transport"/>
    <property type="evidence" value="ECO:0007669"/>
    <property type="project" value="TreeGrafter"/>
</dbReference>
<dbReference type="InterPro" id="IPR000914">
    <property type="entry name" value="SBP_5_dom"/>
</dbReference>
<evidence type="ECO:0000256" key="2">
    <source>
        <dbReference type="ARBA" id="ARBA00022448"/>
    </source>
</evidence>
<accession>A0A9D2FJU0</accession>
<gene>
    <name evidence="6" type="ORF">H9724_07265</name>
</gene>
<feature type="domain" description="Solute-binding protein family 5" evidence="5">
    <location>
        <begin position="101"/>
        <end position="453"/>
    </location>
</feature>
<keyword evidence="2" id="KW-0813">Transport</keyword>
<dbReference type="Gene3D" id="3.10.105.10">
    <property type="entry name" value="Dipeptide-binding Protein, Domain 3"/>
    <property type="match status" value="1"/>
</dbReference>
<evidence type="ECO:0000313" key="6">
    <source>
        <dbReference type="EMBL" id="HIZ62548.1"/>
    </source>
</evidence>
<protein>
    <submittedName>
        <fullName evidence="6">ABC transporter substrate-binding protein</fullName>
    </submittedName>
</protein>
<dbReference type="CDD" id="cd00995">
    <property type="entry name" value="PBP2_NikA_DppA_OppA_like"/>
    <property type="match status" value="1"/>
</dbReference>
<dbReference type="PANTHER" id="PTHR30290:SF9">
    <property type="entry name" value="OLIGOPEPTIDE-BINDING PROTEIN APPA"/>
    <property type="match status" value="1"/>
</dbReference>
<dbReference type="Gene3D" id="3.40.190.10">
    <property type="entry name" value="Periplasmic binding protein-like II"/>
    <property type="match status" value="1"/>
</dbReference>
<feature type="signal peptide" evidence="4">
    <location>
        <begin position="1"/>
        <end position="22"/>
    </location>
</feature>
<dbReference type="PANTHER" id="PTHR30290">
    <property type="entry name" value="PERIPLASMIC BINDING COMPONENT OF ABC TRANSPORTER"/>
    <property type="match status" value="1"/>
</dbReference>
<name>A0A9D2FJU0_9FIRM</name>
<sequence length="542" mass="59261">MRMKRITALALAGCLTASMLTACGNANSTSGAASGSASAATTETAEVPADAGLHNLSDGVLDIGTTIKWDSLTPLRSQVGNNAPWAYQVYETLAVLNYDKEYKPQVAKNWSAQDDGLTFDVEIYDYVTDSAGNNITANDIVWMINLSKEAGLKPCFSKVESATATGDYTLQIKMTQDMVGAFEAILTNTFVVSQAAYEASGDEFATQIVSTAPYVITEFTPGSTMTIEKRDDYWQDPELVDPSYAANVDKITYHVITEASQAGIALETGELDGFMTLDANTANQFVGNPDFTMIDTPYINGYQMFFSGDPSRAIESDVNLRQAICYAIDCEGLITGVFAGYGTKMHDSAANTAVGYLEKWAEEDYYPYDPEKAKELLAQSNYNGEELVLLAGSNSTSQRLTQMIQGYLAQVGINVTLNLADQALLTSIRLDGSQYDMFINTVGGDWLADHWSTRYDMNAYATGDACARHDEVLAEMLYSTWTKEGYTEENIDAVHAYIRDNMYGFGMVQPNNIDIWRTEIGLTEPIRTNKGSVNWAASVYNA</sequence>
<keyword evidence="3 4" id="KW-0732">Signal</keyword>
<evidence type="ECO:0000259" key="5">
    <source>
        <dbReference type="Pfam" id="PF00496"/>
    </source>
</evidence>
<dbReference type="InterPro" id="IPR039424">
    <property type="entry name" value="SBP_5"/>
</dbReference>
<proteinExistence type="inferred from homology"/>
<dbReference type="Proteomes" id="UP000824105">
    <property type="component" value="Unassembled WGS sequence"/>
</dbReference>
<evidence type="ECO:0000256" key="4">
    <source>
        <dbReference type="SAM" id="SignalP"/>
    </source>
</evidence>
<reference evidence="6" key="2">
    <citation type="submission" date="2021-04" db="EMBL/GenBank/DDBJ databases">
        <authorList>
            <person name="Gilroy R."/>
        </authorList>
    </citation>
    <scope>NUCLEOTIDE SEQUENCE</scope>
    <source>
        <strain evidence="6">CHK188-11489</strain>
    </source>
</reference>
<dbReference type="PROSITE" id="PS51257">
    <property type="entry name" value="PROKAR_LIPOPROTEIN"/>
    <property type="match status" value="1"/>
</dbReference>
<dbReference type="SUPFAM" id="SSF53850">
    <property type="entry name" value="Periplasmic binding protein-like II"/>
    <property type="match status" value="1"/>
</dbReference>
<dbReference type="Pfam" id="PF00496">
    <property type="entry name" value="SBP_bac_5"/>
    <property type="match status" value="1"/>
</dbReference>
<dbReference type="GO" id="GO:1904680">
    <property type="term" value="F:peptide transmembrane transporter activity"/>
    <property type="evidence" value="ECO:0007669"/>
    <property type="project" value="TreeGrafter"/>
</dbReference>
<evidence type="ECO:0000313" key="7">
    <source>
        <dbReference type="Proteomes" id="UP000824105"/>
    </source>
</evidence>